<proteinExistence type="predicted"/>
<dbReference type="EMBL" id="RXOF01000004">
    <property type="protein sequence ID" value="RTQ50738.1"/>
    <property type="molecule type" value="Genomic_DNA"/>
</dbReference>
<reference evidence="2 3" key="1">
    <citation type="submission" date="2018-12" db="EMBL/GenBank/DDBJ databases">
        <title>Hymenobacter gummosus sp. nov., isolated from a spring.</title>
        <authorList>
            <person name="Nie L."/>
        </authorList>
    </citation>
    <scope>NUCLEOTIDE SEQUENCE [LARGE SCALE GENOMIC DNA]</scope>
    <source>
        <strain evidence="2 3">KCTC 52166</strain>
    </source>
</reference>
<dbReference type="RefSeq" id="WP_126692804.1">
    <property type="nucleotide sequence ID" value="NZ_RXOF01000004.1"/>
</dbReference>
<sequence>MDAITDIKQLDPAQRYTYADYLTWRFPERTELIDGYFRVIPPHLRLHQEVVGNLATAIYPYVRAHKLHAFMAPLDVRLPTAGLADDLICDVVQPDLMVFRSEEQLDEFGGIAPPDWAVEIIQPGNFHHDTRVKFALYERYQVPEYWIVCPHLKTILVYVLVDGQYQLQGEYAEPGAVPVHTLPGLTLDWDEVFENV</sequence>
<dbReference type="PANTHER" id="PTHR34107">
    <property type="entry name" value="SLL0198 PROTEIN-RELATED"/>
    <property type="match status" value="1"/>
</dbReference>
<dbReference type="SUPFAM" id="SSF52980">
    <property type="entry name" value="Restriction endonuclease-like"/>
    <property type="match status" value="1"/>
</dbReference>
<name>A0A3S0JI71_9BACT</name>
<evidence type="ECO:0000313" key="3">
    <source>
        <dbReference type="Proteomes" id="UP000282184"/>
    </source>
</evidence>
<dbReference type="InterPro" id="IPR011335">
    <property type="entry name" value="Restrct_endonuc-II-like"/>
</dbReference>
<dbReference type="InterPro" id="IPR012296">
    <property type="entry name" value="Nuclease_put_TT1808"/>
</dbReference>
<gene>
    <name evidence="2" type="ORF">EJV47_08910</name>
</gene>
<protein>
    <submittedName>
        <fullName evidence="2">Uma2 family endonuclease</fullName>
    </submittedName>
</protein>
<keyword evidence="3" id="KW-1185">Reference proteome</keyword>
<keyword evidence="2" id="KW-0255">Endonuclease</keyword>
<keyword evidence="2" id="KW-0540">Nuclease</keyword>
<organism evidence="2 3">
    <name type="scientific">Hymenobacter gummosus</name>
    <dbReference type="NCBI Taxonomy" id="1776032"/>
    <lineage>
        <taxon>Bacteria</taxon>
        <taxon>Pseudomonadati</taxon>
        <taxon>Bacteroidota</taxon>
        <taxon>Cytophagia</taxon>
        <taxon>Cytophagales</taxon>
        <taxon>Hymenobacteraceae</taxon>
        <taxon>Hymenobacter</taxon>
    </lineage>
</organism>
<dbReference type="Proteomes" id="UP000282184">
    <property type="component" value="Unassembled WGS sequence"/>
</dbReference>
<dbReference type="InterPro" id="IPR008538">
    <property type="entry name" value="Uma2"/>
</dbReference>
<evidence type="ECO:0000259" key="1">
    <source>
        <dbReference type="Pfam" id="PF05685"/>
    </source>
</evidence>
<dbReference type="Gene3D" id="3.90.1570.10">
    <property type="entry name" value="tt1808, chain A"/>
    <property type="match status" value="1"/>
</dbReference>
<feature type="domain" description="Putative restriction endonuclease" evidence="1">
    <location>
        <begin position="20"/>
        <end position="188"/>
    </location>
</feature>
<dbReference type="GO" id="GO:0004519">
    <property type="term" value="F:endonuclease activity"/>
    <property type="evidence" value="ECO:0007669"/>
    <property type="project" value="UniProtKB-KW"/>
</dbReference>
<evidence type="ECO:0000313" key="2">
    <source>
        <dbReference type="EMBL" id="RTQ50738.1"/>
    </source>
</evidence>
<keyword evidence="2" id="KW-0378">Hydrolase</keyword>
<comment type="caution">
    <text evidence="2">The sequence shown here is derived from an EMBL/GenBank/DDBJ whole genome shotgun (WGS) entry which is preliminary data.</text>
</comment>
<dbReference type="PANTHER" id="PTHR34107:SF4">
    <property type="entry name" value="SLL1222 PROTEIN"/>
    <property type="match status" value="1"/>
</dbReference>
<dbReference type="AlphaFoldDB" id="A0A3S0JI71"/>
<dbReference type="CDD" id="cd06260">
    <property type="entry name" value="DUF820-like"/>
    <property type="match status" value="1"/>
</dbReference>
<dbReference type="Pfam" id="PF05685">
    <property type="entry name" value="Uma2"/>
    <property type="match status" value="1"/>
</dbReference>
<accession>A0A3S0JI71</accession>
<dbReference type="OrthoDB" id="9808428at2"/>